<organism evidence="4 5">
    <name type="scientific">Lachnellula subtilissima</name>
    <dbReference type="NCBI Taxonomy" id="602034"/>
    <lineage>
        <taxon>Eukaryota</taxon>
        <taxon>Fungi</taxon>
        <taxon>Dikarya</taxon>
        <taxon>Ascomycota</taxon>
        <taxon>Pezizomycotina</taxon>
        <taxon>Leotiomycetes</taxon>
        <taxon>Helotiales</taxon>
        <taxon>Lachnaceae</taxon>
        <taxon>Lachnellula</taxon>
    </lineage>
</organism>
<accession>A0A8H8RBB0</accession>
<dbReference type="OrthoDB" id="3549254at2759"/>
<feature type="region of interest" description="Disordered" evidence="1">
    <location>
        <begin position="30"/>
        <end position="72"/>
    </location>
</feature>
<evidence type="ECO:0000313" key="4">
    <source>
        <dbReference type="EMBL" id="TVY31395.1"/>
    </source>
</evidence>
<gene>
    <name evidence="4" type="primary">tc1a</name>
    <name evidence="4" type="ORF">LSUB1_G009017</name>
</gene>
<dbReference type="Pfam" id="PF13358">
    <property type="entry name" value="DDE_3"/>
    <property type="match status" value="1"/>
</dbReference>
<dbReference type="EMBL" id="QGMJ01001561">
    <property type="protein sequence ID" value="TVY31395.1"/>
    <property type="molecule type" value="Genomic_DNA"/>
</dbReference>
<feature type="domain" description="Tc1-like transposase DDE" evidence="3">
    <location>
        <begin position="171"/>
        <end position="320"/>
    </location>
</feature>
<protein>
    <submittedName>
        <fullName evidence="4">Transposable element Tc1 transposase</fullName>
    </submittedName>
</protein>
<dbReference type="Proteomes" id="UP000462212">
    <property type="component" value="Unassembled WGS sequence"/>
</dbReference>
<evidence type="ECO:0000256" key="1">
    <source>
        <dbReference type="SAM" id="MobiDB-lite"/>
    </source>
</evidence>
<dbReference type="Pfam" id="PF01498">
    <property type="entry name" value="HTH_Tnp_Tc3_2"/>
    <property type="match status" value="1"/>
</dbReference>
<feature type="domain" description="Transposase Tc1-like" evidence="2">
    <location>
        <begin position="90"/>
        <end position="148"/>
    </location>
</feature>
<dbReference type="GO" id="GO:0006313">
    <property type="term" value="P:DNA transposition"/>
    <property type="evidence" value="ECO:0007669"/>
    <property type="project" value="InterPro"/>
</dbReference>
<reference evidence="4 5" key="1">
    <citation type="submission" date="2018-05" db="EMBL/GenBank/DDBJ databases">
        <title>Genome sequencing and assembly of the regulated plant pathogen Lachnellula willkommii and related sister species for the development of diagnostic species identification markers.</title>
        <authorList>
            <person name="Giroux E."/>
            <person name="Bilodeau G."/>
        </authorList>
    </citation>
    <scope>NUCLEOTIDE SEQUENCE [LARGE SCALE GENOMIC DNA]</scope>
    <source>
        <strain evidence="4 5">CBS 197.66</strain>
    </source>
</reference>
<sequence>MNNDLIFSSPPQKDHGEWPTPVRVTVRNLQRDGKSQRQIASQTSLPRRTIRRILHQESSHRERKKKAPKPHLMSTREIRRCIRHIAQNWATRRLSFSQVKAQLGVQASIRTIRRELRAAGYRRCIACPRPYISRQQAKKRLGFALQHRWWGTSDFAACREDGRLGGDWRKVIWSDEATFEVGKSGRIWVTRRVDEKCCTDCIRSIYRSGRFSVMIWGAIGWDYKSPLVFLEKLPGRKGICSKAYLQQVLEPIIFPLFEDLGAEYIFMEDGAKVHAGSARLPRLEHGVRGFNWPPSSPDLNPIEKVWRWMKEELKKLPYVPKNKEDMQRELQKLWDQVDPRDFRHYTEQLT</sequence>
<dbReference type="Gene3D" id="3.30.420.10">
    <property type="entry name" value="Ribonuclease H-like superfamily/Ribonuclease H"/>
    <property type="match status" value="1"/>
</dbReference>
<dbReference type="InterPro" id="IPR002492">
    <property type="entry name" value="Transposase_Tc1-like"/>
</dbReference>
<evidence type="ECO:0000259" key="3">
    <source>
        <dbReference type="Pfam" id="PF13358"/>
    </source>
</evidence>
<comment type="caution">
    <text evidence="4">The sequence shown here is derived from an EMBL/GenBank/DDBJ whole genome shotgun (WGS) entry which is preliminary data.</text>
</comment>
<feature type="compositionally biased region" description="Polar residues" evidence="1">
    <location>
        <begin position="36"/>
        <end position="46"/>
    </location>
</feature>
<dbReference type="InterPro" id="IPR036397">
    <property type="entry name" value="RNaseH_sf"/>
</dbReference>
<dbReference type="InterPro" id="IPR009057">
    <property type="entry name" value="Homeodomain-like_sf"/>
</dbReference>
<name>A0A8H8RBB0_9HELO</name>
<dbReference type="InterPro" id="IPR038717">
    <property type="entry name" value="Tc1-like_DDE_dom"/>
</dbReference>
<dbReference type="SUPFAM" id="SSF46689">
    <property type="entry name" value="Homeodomain-like"/>
    <property type="match status" value="1"/>
</dbReference>
<dbReference type="GO" id="GO:0015074">
    <property type="term" value="P:DNA integration"/>
    <property type="evidence" value="ECO:0007669"/>
    <property type="project" value="InterPro"/>
</dbReference>
<dbReference type="GO" id="GO:0003677">
    <property type="term" value="F:DNA binding"/>
    <property type="evidence" value="ECO:0007669"/>
    <property type="project" value="InterPro"/>
</dbReference>
<keyword evidence="5" id="KW-1185">Reference proteome</keyword>
<evidence type="ECO:0000259" key="2">
    <source>
        <dbReference type="Pfam" id="PF01498"/>
    </source>
</evidence>
<evidence type="ECO:0000313" key="5">
    <source>
        <dbReference type="Proteomes" id="UP000462212"/>
    </source>
</evidence>
<proteinExistence type="predicted"/>
<dbReference type="AlphaFoldDB" id="A0A8H8RBB0"/>
<feature type="non-terminal residue" evidence="4">
    <location>
        <position position="350"/>
    </location>
</feature>